<keyword evidence="5" id="KW-0677">Repeat</keyword>
<dbReference type="SUPFAM" id="SSF57424">
    <property type="entry name" value="LDL receptor-like module"/>
    <property type="match status" value="2"/>
</dbReference>
<dbReference type="Gene3D" id="1.20.1070.10">
    <property type="entry name" value="Rhodopsin 7-helix transmembrane proteins"/>
    <property type="match status" value="1"/>
</dbReference>
<keyword evidence="4 12" id="KW-0732">Signal</keyword>
<dbReference type="PROSITE" id="PS50026">
    <property type="entry name" value="EGF_3"/>
    <property type="match status" value="2"/>
</dbReference>
<feature type="chain" id="PRO_5036227582" evidence="12">
    <location>
        <begin position="16"/>
        <end position="1557"/>
    </location>
</feature>
<evidence type="ECO:0000256" key="5">
    <source>
        <dbReference type="ARBA" id="ARBA00022737"/>
    </source>
</evidence>
<dbReference type="SMART" id="SM00181">
    <property type="entry name" value="EGF"/>
    <property type="match status" value="4"/>
</dbReference>
<dbReference type="GO" id="GO:0004930">
    <property type="term" value="F:G protein-coupled receptor activity"/>
    <property type="evidence" value="ECO:0007669"/>
    <property type="project" value="InterPro"/>
</dbReference>
<feature type="disulfide bond" evidence="9">
    <location>
        <begin position="932"/>
        <end position="941"/>
    </location>
</feature>
<evidence type="ECO:0000256" key="2">
    <source>
        <dbReference type="ARBA" id="ARBA00022536"/>
    </source>
</evidence>
<evidence type="ECO:0000256" key="8">
    <source>
        <dbReference type="ARBA" id="ARBA00023157"/>
    </source>
</evidence>
<comment type="caution">
    <text evidence="9">Lacks conserved residue(s) required for the propagation of feature annotation.</text>
</comment>
<dbReference type="PROSITE" id="PS01186">
    <property type="entry name" value="EGF_2"/>
    <property type="match status" value="2"/>
</dbReference>
<feature type="transmembrane region" description="Helical" evidence="11">
    <location>
        <begin position="1335"/>
        <end position="1353"/>
    </location>
</feature>
<dbReference type="InterPro" id="IPR017452">
    <property type="entry name" value="GPCR_Rhodpsn_7TM"/>
</dbReference>
<feature type="domain" description="EGF-like" evidence="13">
    <location>
        <begin position="903"/>
        <end position="942"/>
    </location>
</feature>
<dbReference type="GO" id="GO:0032991">
    <property type="term" value="C:protein-containing complex"/>
    <property type="evidence" value="ECO:0007669"/>
    <property type="project" value="TreeGrafter"/>
</dbReference>
<feature type="disulfide bond" evidence="10">
    <location>
        <begin position="202"/>
        <end position="214"/>
    </location>
</feature>
<dbReference type="PRINTS" id="PR00261">
    <property type="entry name" value="LDLRECEPTOR"/>
</dbReference>
<feature type="transmembrane region" description="Helical" evidence="11">
    <location>
        <begin position="1507"/>
        <end position="1529"/>
    </location>
</feature>
<evidence type="ECO:0000256" key="6">
    <source>
        <dbReference type="ARBA" id="ARBA00022989"/>
    </source>
</evidence>
<evidence type="ECO:0000313" key="15">
    <source>
        <dbReference type="EMBL" id="CAF1338193.1"/>
    </source>
</evidence>
<dbReference type="CDD" id="cd00112">
    <property type="entry name" value="LDLa"/>
    <property type="match status" value="1"/>
</dbReference>
<evidence type="ECO:0000313" key="16">
    <source>
        <dbReference type="EMBL" id="CAF3845059.1"/>
    </source>
</evidence>
<dbReference type="InterPro" id="IPR023415">
    <property type="entry name" value="LDLR_class-A_CS"/>
</dbReference>
<accession>A0A815GGF0</accession>
<dbReference type="InterPro" id="IPR000742">
    <property type="entry name" value="EGF"/>
</dbReference>
<dbReference type="SMART" id="SM00192">
    <property type="entry name" value="LDLa"/>
    <property type="match status" value="6"/>
</dbReference>
<feature type="domain" description="G-protein coupled receptors family 1 profile" evidence="14">
    <location>
        <begin position="1268"/>
        <end position="1527"/>
    </location>
</feature>
<feature type="disulfide bond" evidence="9">
    <location>
        <begin position="1012"/>
        <end position="1021"/>
    </location>
</feature>
<dbReference type="InterPro" id="IPR051022">
    <property type="entry name" value="Notch_Cell-Fate_Det"/>
</dbReference>
<dbReference type="Gene3D" id="4.10.400.10">
    <property type="entry name" value="Low-density Lipoprotein Receptor"/>
    <property type="match status" value="2"/>
</dbReference>
<sequence length="1557" mass="181469">MIFLLFLIFFPLINTQFQINLDITNEVSESDIVFQHDCLHIAAAANENEIVSLCMSEWPSKWNIERNNFDKIYSFTELSKLNVTSEQLYLWSAPMDIIEDYQFYLNDISILNEKFFYNCTLPRFGPLCQYSLDISISSNSSSLKEIIENFYLQEYIPTDLTCYIHLECNRCLDWSEICDGHIDCLNNGIDEEYCWQLQINQCKENEYRCGNGQCIPDIFYHDSQDSFDCTDRTDEYTNWILPFYNRIKEPTFTTEDIICKKDIERRASFTSSCVNNRNDLILKNMFLSKPNFVSDDCWFAFRCKFRIPDSSHPNCHHININKTYEEIINTTCPDELYIPNVPLFFGHIYFAYTKKAALESITGMSSPQYVCYNDQLCNGFYTDRELLTIDHSTCRRPEDFPFRFDPKGRGSWLDTYVKPVYKQLYKCNTIIRNISKFCDNSIMYQCINSSKCITKDRLGDSLIDCDYQDDEDQIIINTICSQDNESKFFFKCITTANKCINHIKVNDKYCHCGYNQFRLCDDEDFDLIHIRTHLSFPTICDGFTELIPININGYNETDETECDLWQCNNTYTRCNGIWNCFNGADEIDCNKSVVFDCPSYHHLCVSPNTNELICLPIAKANDGIIDCLGGIDEPKLCRSNEYIYNENNFYCQNQSSSSCISSLALCDDYEDCIQGDDEQFCSLDRNFTTYGSICNDDYDKERSDIENILCNRLSDNVKMQTVHFSLDKIKSQPKPVYEFPSFIEPIIHHNQRCHRGLPLRIWLNQEKNLTTISCLCPPSFYGDRCQYQNQRISLTMKFQAYSDSRRTIFALVITLIDDSDQRIIHSYQQLTYLYIRDCKIKFNIYLLYSTRPKNILKHYSIHIDIYEKFSLTYRGSLLIPIQFPFLPVHRIPVHLNIPRTNENIQICTNQSCVHGHCMMYSEDPKGTTFCHCNYGWSGKYCTIPLRCMCSSDSLCVGISASNRSICICPINKFGSRCLLQNNICQSNLCYNGGTCVPSDKYMTSNKTFYCLCSKGFSGDRCEISDTEIILSFQRNIKLSQSFIVHFIEIINNASPKNGSTFKIIPVQKNTINIYWKYPFHIAFMQLSHNDFYLIIVQKIYNRSLTFKKIINPSDRCKHINEILNETIVQLPLIRRIKYYHVPCQQTLPLLSCFFDDTHFCLCNDYGNQRIANCFEFNYMKKLDCFGQSNCENGAQCLQDNLHCPLTSMCVCSQCYYGTRCQFSSNGFSLSLDAILGYHILPHIKIIQQPHTVKFSLALTIIMTILGFMNGILSLITFKNKEPRDIGCGLYLLGSSITSLFITFMFILKFSILIHTQISYSTNRLFLSSQCITIDFLLRIGLYMDQWFYACVAIERMITTIKGIHFNKKTSKKMAQYIIPMIVILIISTTIHDPIHRRLIYDEDNDEKRIWCIASYSSRIQIYDSFVNIFHFFIPFIINLISAIMIIRTTARLHRAVHPQEIYQRVLHVQIQRHSHLLYAPIILIILAIPRSILSFVSGCMKSVDDSWVFLIGYFISFIPPTITFILFVLPSKSYKKEFWKSIKKYRTTIQTHLHIDS</sequence>
<evidence type="ECO:0000256" key="1">
    <source>
        <dbReference type="ARBA" id="ARBA00004370"/>
    </source>
</evidence>
<dbReference type="PROSITE" id="PS00022">
    <property type="entry name" value="EGF_1"/>
    <property type="match status" value="2"/>
</dbReference>
<dbReference type="Pfam" id="PF00008">
    <property type="entry name" value="EGF"/>
    <property type="match status" value="1"/>
</dbReference>
<feature type="transmembrane region" description="Helical" evidence="11">
    <location>
        <begin position="1289"/>
        <end position="1315"/>
    </location>
</feature>
<dbReference type="Gene3D" id="2.10.25.10">
    <property type="entry name" value="Laminin"/>
    <property type="match status" value="1"/>
</dbReference>
<evidence type="ECO:0000259" key="13">
    <source>
        <dbReference type="PROSITE" id="PS50026"/>
    </source>
</evidence>
<dbReference type="CDD" id="cd00054">
    <property type="entry name" value="EGF_CA"/>
    <property type="match status" value="1"/>
</dbReference>
<name>A0A815GGF0_9BILA</name>
<evidence type="ECO:0000256" key="9">
    <source>
        <dbReference type="PROSITE-ProRule" id="PRU00076"/>
    </source>
</evidence>
<dbReference type="Proteomes" id="UP000663868">
    <property type="component" value="Unassembled WGS sequence"/>
</dbReference>
<comment type="subcellular location">
    <subcellularLocation>
        <location evidence="1">Membrane</location>
    </subcellularLocation>
</comment>
<evidence type="ECO:0000256" key="10">
    <source>
        <dbReference type="PROSITE-ProRule" id="PRU00124"/>
    </source>
</evidence>
<dbReference type="PANTHER" id="PTHR24049">
    <property type="entry name" value="CRUMBS FAMILY MEMBER"/>
    <property type="match status" value="1"/>
</dbReference>
<feature type="transmembrane region" description="Helical" evidence="11">
    <location>
        <begin position="1373"/>
        <end position="1391"/>
    </location>
</feature>
<evidence type="ECO:0000256" key="12">
    <source>
        <dbReference type="SAM" id="SignalP"/>
    </source>
</evidence>
<dbReference type="InterPro" id="IPR036055">
    <property type="entry name" value="LDL_receptor-like_sf"/>
</dbReference>
<evidence type="ECO:0000313" key="17">
    <source>
        <dbReference type="Proteomes" id="UP000663860"/>
    </source>
</evidence>
<keyword evidence="8 9" id="KW-1015">Disulfide bond</keyword>
<dbReference type="GO" id="GO:0045197">
    <property type="term" value="P:establishment or maintenance of epithelial cell apical/basal polarity"/>
    <property type="evidence" value="ECO:0007669"/>
    <property type="project" value="TreeGrafter"/>
</dbReference>
<evidence type="ECO:0000256" key="4">
    <source>
        <dbReference type="ARBA" id="ARBA00022729"/>
    </source>
</evidence>
<feature type="signal peptide" evidence="12">
    <location>
        <begin position="1"/>
        <end position="15"/>
    </location>
</feature>
<dbReference type="Pfam" id="PF00001">
    <property type="entry name" value="7tm_1"/>
    <property type="match status" value="1"/>
</dbReference>
<feature type="transmembrane region" description="Helical" evidence="11">
    <location>
        <begin position="1254"/>
        <end position="1277"/>
    </location>
</feature>
<feature type="domain" description="EGF-like" evidence="13">
    <location>
        <begin position="980"/>
        <end position="1022"/>
    </location>
</feature>
<dbReference type="PANTHER" id="PTHR24049:SF22">
    <property type="entry name" value="DROSOPHILA CRUMBS HOMOLOG"/>
    <property type="match status" value="1"/>
</dbReference>
<proteinExistence type="predicted"/>
<keyword evidence="6 11" id="KW-1133">Transmembrane helix</keyword>
<dbReference type="EMBL" id="CAJNOE010000811">
    <property type="protein sequence ID" value="CAF1338193.1"/>
    <property type="molecule type" value="Genomic_DNA"/>
</dbReference>
<dbReference type="PROSITE" id="PS50262">
    <property type="entry name" value="G_PROTEIN_RECEP_F1_2"/>
    <property type="match status" value="1"/>
</dbReference>
<evidence type="ECO:0000259" key="14">
    <source>
        <dbReference type="PROSITE" id="PS50262"/>
    </source>
</evidence>
<keyword evidence="3 11" id="KW-0812">Transmembrane</keyword>
<dbReference type="SUPFAM" id="SSF81321">
    <property type="entry name" value="Family A G protein-coupled receptor-like"/>
    <property type="match status" value="1"/>
</dbReference>
<keyword evidence="7 11" id="KW-0472">Membrane</keyword>
<dbReference type="PROSITE" id="PS50068">
    <property type="entry name" value="LDLRA_2"/>
    <property type="match status" value="2"/>
</dbReference>
<feature type="disulfide bond" evidence="9">
    <location>
        <begin position="907"/>
        <end position="917"/>
    </location>
</feature>
<protein>
    <submittedName>
        <fullName evidence="15">Uncharacterized protein</fullName>
    </submittedName>
</protein>
<dbReference type="GO" id="GO:0007157">
    <property type="term" value="P:heterophilic cell-cell adhesion via plasma membrane cell adhesion molecules"/>
    <property type="evidence" value="ECO:0007669"/>
    <property type="project" value="TreeGrafter"/>
</dbReference>
<feature type="disulfide bond" evidence="10">
    <location>
        <begin position="666"/>
        <end position="681"/>
    </location>
</feature>
<keyword evidence="2 9" id="KW-0245">EGF-like domain</keyword>
<feature type="transmembrane region" description="Helical" evidence="11">
    <location>
        <begin position="1425"/>
        <end position="1446"/>
    </location>
</feature>
<dbReference type="EMBL" id="CAJOBB010001352">
    <property type="protein sequence ID" value="CAF3845059.1"/>
    <property type="molecule type" value="Genomic_DNA"/>
</dbReference>
<gene>
    <name evidence="15" type="ORF">IZO911_LOCUS36077</name>
    <name evidence="16" type="ORF">KXQ929_LOCUS19740</name>
</gene>
<evidence type="ECO:0000256" key="3">
    <source>
        <dbReference type="ARBA" id="ARBA00022692"/>
    </source>
</evidence>
<dbReference type="SUPFAM" id="SSF57196">
    <property type="entry name" value="EGF/Laminin"/>
    <property type="match status" value="1"/>
</dbReference>
<dbReference type="PROSITE" id="PS01209">
    <property type="entry name" value="LDLRA_1"/>
    <property type="match status" value="1"/>
</dbReference>
<evidence type="ECO:0000256" key="11">
    <source>
        <dbReference type="SAM" id="Phobius"/>
    </source>
</evidence>
<comment type="caution">
    <text evidence="15">The sequence shown here is derived from an EMBL/GenBank/DDBJ whole genome shotgun (WGS) entry which is preliminary data.</text>
</comment>
<dbReference type="InterPro" id="IPR000276">
    <property type="entry name" value="GPCR_Rhodpsn"/>
</dbReference>
<reference evidence="15" key="1">
    <citation type="submission" date="2021-02" db="EMBL/GenBank/DDBJ databases">
        <authorList>
            <person name="Nowell W R."/>
        </authorList>
    </citation>
    <scope>NUCLEOTIDE SEQUENCE</scope>
</reference>
<feature type="transmembrane region" description="Helical" evidence="11">
    <location>
        <begin position="1476"/>
        <end position="1495"/>
    </location>
</feature>
<dbReference type="GO" id="GO:0005886">
    <property type="term" value="C:plasma membrane"/>
    <property type="evidence" value="ECO:0007669"/>
    <property type="project" value="TreeGrafter"/>
</dbReference>
<organism evidence="15 17">
    <name type="scientific">Adineta steineri</name>
    <dbReference type="NCBI Taxonomy" id="433720"/>
    <lineage>
        <taxon>Eukaryota</taxon>
        <taxon>Metazoa</taxon>
        <taxon>Spiralia</taxon>
        <taxon>Gnathifera</taxon>
        <taxon>Rotifera</taxon>
        <taxon>Eurotatoria</taxon>
        <taxon>Bdelloidea</taxon>
        <taxon>Adinetida</taxon>
        <taxon>Adinetidae</taxon>
        <taxon>Adineta</taxon>
    </lineage>
</organism>
<evidence type="ECO:0000256" key="7">
    <source>
        <dbReference type="ARBA" id="ARBA00023136"/>
    </source>
</evidence>
<dbReference type="Proteomes" id="UP000663860">
    <property type="component" value="Unassembled WGS sequence"/>
</dbReference>
<dbReference type="InterPro" id="IPR002172">
    <property type="entry name" value="LDrepeatLR_classA_rpt"/>
</dbReference>